<protein>
    <submittedName>
        <fullName evidence="2">Cytochrome c biogenesis protein CcdC</fullName>
    </submittedName>
</protein>
<dbReference type="InterPro" id="IPR031306">
    <property type="entry name" value="CcdC"/>
</dbReference>
<gene>
    <name evidence="2" type="ORF">E4665_01630</name>
</gene>
<proteinExistence type="predicted"/>
<organism evidence="2 3">
    <name type="scientific">Sporolactobacillus shoreae</name>
    <dbReference type="NCBI Taxonomy" id="1465501"/>
    <lineage>
        <taxon>Bacteria</taxon>
        <taxon>Bacillati</taxon>
        <taxon>Bacillota</taxon>
        <taxon>Bacilli</taxon>
        <taxon>Bacillales</taxon>
        <taxon>Sporolactobacillaceae</taxon>
        <taxon>Sporolactobacillus</taxon>
    </lineage>
</organism>
<name>A0A4Z0GW15_9BACL</name>
<dbReference type="Proteomes" id="UP000298347">
    <property type="component" value="Unassembled WGS sequence"/>
</dbReference>
<dbReference type="PANTHER" id="PTHR39164">
    <property type="entry name" value="PROTEIN CCDC"/>
    <property type="match status" value="1"/>
</dbReference>
<dbReference type="RefSeq" id="WP_135347118.1">
    <property type="nucleotide sequence ID" value="NZ_SRJD01000001.1"/>
</dbReference>
<keyword evidence="1" id="KW-0472">Membrane</keyword>
<keyword evidence="3" id="KW-1185">Reference proteome</keyword>
<sequence length="159" mass="17974">MAAELIGLSIGVLFAGLVIFIRLKASKKPTNAKKLLLPPVFMLTGFLMFIEPKTWIPFWEAGIAFLVGMAFSFFLIKTSKFERVGNDVYLKRSKAFAFILIGLLLVRTVMKLAMEQAVSLPQTASFFFILALGMLLPWRLSMYLTYRRLLENGPAESER</sequence>
<dbReference type="AlphaFoldDB" id="A0A4Z0GW15"/>
<reference evidence="2 3" key="1">
    <citation type="journal article" date="2015" name="Int. J. Syst. Evol. Microbiol.">
        <title>Sporolactobacillus shoreae sp. nov. and Sporolactobacillus spathodeae sp. nov., two spore-forming lactic acid bacteria isolated from tree barks in Thailand.</title>
        <authorList>
            <person name="Thamacharoensuk T."/>
            <person name="Kitahara M."/>
            <person name="Ohkuma M."/>
            <person name="Thongchul N."/>
            <person name="Tanasupawat S."/>
        </authorList>
    </citation>
    <scope>NUCLEOTIDE SEQUENCE [LARGE SCALE GENOMIC DNA]</scope>
    <source>
        <strain evidence="2 3">BK92</strain>
    </source>
</reference>
<evidence type="ECO:0000313" key="3">
    <source>
        <dbReference type="Proteomes" id="UP000298347"/>
    </source>
</evidence>
<dbReference type="Pfam" id="PF07301">
    <property type="entry name" value="DUF1453"/>
    <property type="match status" value="1"/>
</dbReference>
<keyword evidence="1" id="KW-0812">Transmembrane</keyword>
<feature type="transmembrane region" description="Helical" evidence="1">
    <location>
        <begin position="120"/>
        <end position="138"/>
    </location>
</feature>
<accession>A0A4Z0GW15</accession>
<dbReference type="InterPro" id="IPR058247">
    <property type="entry name" value="DUF1453"/>
</dbReference>
<feature type="transmembrane region" description="Helical" evidence="1">
    <location>
        <begin position="6"/>
        <end position="23"/>
    </location>
</feature>
<feature type="transmembrane region" description="Helical" evidence="1">
    <location>
        <begin position="96"/>
        <end position="114"/>
    </location>
</feature>
<evidence type="ECO:0000313" key="2">
    <source>
        <dbReference type="EMBL" id="TGB00476.1"/>
    </source>
</evidence>
<feature type="transmembrane region" description="Helical" evidence="1">
    <location>
        <begin position="56"/>
        <end position="76"/>
    </location>
</feature>
<dbReference type="EMBL" id="SRJD01000001">
    <property type="protein sequence ID" value="TGB00476.1"/>
    <property type="molecule type" value="Genomic_DNA"/>
</dbReference>
<keyword evidence="1" id="KW-1133">Transmembrane helix</keyword>
<dbReference type="PIRSF" id="PIRSF021441">
    <property type="entry name" value="DUF1453"/>
    <property type="match status" value="1"/>
</dbReference>
<dbReference type="PANTHER" id="PTHR39164:SF1">
    <property type="entry name" value="PROTEIN CCDC"/>
    <property type="match status" value="1"/>
</dbReference>
<evidence type="ECO:0000256" key="1">
    <source>
        <dbReference type="SAM" id="Phobius"/>
    </source>
</evidence>
<feature type="transmembrane region" description="Helical" evidence="1">
    <location>
        <begin position="35"/>
        <end position="50"/>
    </location>
</feature>
<comment type="caution">
    <text evidence="2">The sequence shown here is derived from an EMBL/GenBank/DDBJ whole genome shotgun (WGS) entry which is preliminary data.</text>
</comment>
<dbReference type="OrthoDB" id="120091at2"/>